<dbReference type="PANTHER" id="PTHR36109">
    <property type="entry name" value="MEMBRANE PROTEIN-RELATED"/>
    <property type="match status" value="1"/>
</dbReference>
<dbReference type="EMBL" id="CABR01000102">
    <property type="protein sequence ID" value="CBI10725.1"/>
    <property type="molecule type" value="Genomic_DNA"/>
</dbReference>
<protein>
    <submittedName>
        <fullName evidence="2">Uncharacterized protein</fullName>
    </submittedName>
</protein>
<organism evidence="2">
    <name type="scientific">mine drainage metagenome</name>
    <dbReference type="NCBI Taxonomy" id="410659"/>
    <lineage>
        <taxon>unclassified sequences</taxon>
        <taxon>metagenomes</taxon>
        <taxon>ecological metagenomes</taxon>
    </lineage>
</organism>
<dbReference type="AlphaFoldDB" id="E6QU03"/>
<gene>
    <name evidence="2" type="ORF">CARN7_1520</name>
</gene>
<name>E6QU03_9ZZZZ</name>
<feature type="transmembrane region" description="Helical" evidence="1">
    <location>
        <begin position="65"/>
        <end position="85"/>
    </location>
</feature>
<keyword evidence="1" id="KW-0472">Membrane</keyword>
<dbReference type="PANTHER" id="PTHR36109:SF2">
    <property type="entry name" value="MEMBRANE PROTEIN"/>
    <property type="match status" value="1"/>
</dbReference>
<accession>E6QU03</accession>
<evidence type="ECO:0000313" key="2">
    <source>
        <dbReference type="EMBL" id="CBI10725.1"/>
    </source>
</evidence>
<proteinExistence type="predicted"/>
<keyword evidence="1" id="KW-1133">Transmembrane helix</keyword>
<keyword evidence="1" id="KW-0812">Transmembrane</keyword>
<feature type="transmembrane region" description="Helical" evidence="1">
    <location>
        <begin position="91"/>
        <end position="121"/>
    </location>
</feature>
<reference evidence="2" key="1">
    <citation type="submission" date="2009-10" db="EMBL/GenBank/DDBJ databases">
        <title>Diversity of trophic interactions inside an arsenic-rich microbial ecosystem.</title>
        <authorList>
            <person name="Bertin P.N."/>
            <person name="Heinrich-Salmeron A."/>
            <person name="Pelletier E."/>
            <person name="Goulhen-Chollet F."/>
            <person name="Arsene-Ploetze F."/>
            <person name="Gallien S."/>
            <person name="Calteau A."/>
            <person name="Vallenet D."/>
            <person name="Casiot C."/>
            <person name="Chane-Woon-Ming B."/>
            <person name="Giloteaux L."/>
            <person name="Barakat M."/>
            <person name="Bonnefoy V."/>
            <person name="Bruneel O."/>
            <person name="Chandler M."/>
            <person name="Cleiss J."/>
            <person name="Duran R."/>
            <person name="Elbaz-Poulichet F."/>
            <person name="Fonknechten N."/>
            <person name="Lauga B."/>
            <person name="Mornico D."/>
            <person name="Ortet P."/>
            <person name="Schaeffer C."/>
            <person name="Siguier P."/>
            <person name="Alexander Thil Smith A."/>
            <person name="Van Dorsselaer A."/>
            <person name="Weissenbach J."/>
            <person name="Medigue C."/>
            <person name="Le Paslier D."/>
        </authorList>
    </citation>
    <scope>NUCLEOTIDE SEQUENCE</scope>
</reference>
<evidence type="ECO:0000256" key="1">
    <source>
        <dbReference type="SAM" id="Phobius"/>
    </source>
</evidence>
<comment type="caution">
    <text evidence="2">The sequence shown here is derived from an EMBL/GenBank/DDBJ whole genome shotgun (WGS) entry which is preliminary data.</text>
</comment>
<dbReference type="InterPro" id="IPR052948">
    <property type="entry name" value="Low_temp-induced_all0457"/>
</dbReference>
<sequence length="186" mass="19786">MTQHDVVIAVFADHREANTAVGELIHDGFDIKNFSVIGKGYHTEENVVGFYNVGERMRFWGKYGAFWGGMWGLFFGGIFLTVPVVGPVVVLGHLAVIVVSAIEGALVVGGLTAIGAALYSIGIPKDSVIKYEEAIKADNFLIVAHGTTDEMARAKAILAASHPKQLDLHQGVKSPVAANHTTAATT</sequence>